<dbReference type="AlphaFoldDB" id="A0ABD0KYX2"/>
<feature type="non-terminal residue" evidence="2">
    <location>
        <position position="1"/>
    </location>
</feature>
<comment type="caution">
    <text evidence="2">The sequence shown here is derived from an EMBL/GenBank/DDBJ whole genome shotgun (WGS) entry which is preliminary data.</text>
</comment>
<evidence type="ECO:0000313" key="2">
    <source>
        <dbReference type="EMBL" id="KAK7492153.1"/>
    </source>
</evidence>
<feature type="transmembrane region" description="Helical" evidence="1">
    <location>
        <begin position="128"/>
        <end position="154"/>
    </location>
</feature>
<proteinExistence type="predicted"/>
<keyword evidence="1" id="KW-1133">Transmembrane helix</keyword>
<organism evidence="2 3">
    <name type="scientific">Batillaria attramentaria</name>
    <dbReference type="NCBI Taxonomy" id="370345"/>
    <lineage>
        <taxon>Eukaryota</taxon>
        <taxon>Metazoa</taxon>
        <taxon>Spiralia</taxon>
        <taxon>Lophotrochozoa</taxon>
        <taxon>Mollusca</taxon>
        <taxon>Gastropoda</taxon>
        <taxon>Caenogastropoda</taxon>
        <taxon>Sorbeoconcha</taxon>
        <taxon>Cerithioidea</taxon>
        <taxon>Batillariidae</taxon>
        <taxon>Batillaria</taxon>
    </lineage>
</organism>
<name>A0ABD0KYX2_9CAEN</name>
<dbReference type="Proteomes" id="UP001519460">
    <property type="component" value="Unassembled WGS sequence"/>
</dbReference>
<keyword evidence="3" id="KW-1185">Reference proteome</keyword>
<dbReference type="EMBL" id="JACVVK020000106">
    <property type="protein sequence ID" value="KAK7492153.1"/>
    <property type="molecule type" value="Genomic_DNA"/>
</dbReference>
<protein>
    <submittedName>
        <fullName evidence="2">Uncharacterized protein</fullName>
    </submittedName>
</protein>
<keyword evidence="1" id="KW-0812">Transmembrane</keyword>
<keyword evidence="1" id="KW-0472">Membrane</keyword>
<sequence>AKHTKLPVAWQSGLFITCEYTPPDEKKESLVGVTLYDSENTRTNVTYSFKTGNCSYSGEIKGICEKNSSVTMLTAVFTNQQPNEAKAFNCVAQFYKGVPWNELVGQTNVSPAARRQNSDGSYADGLKVGVLSVGIPLLAIIIAIIIILACVVLYDRCQRFKAFVRPAVVKLRCCFRKKDVSVWSTNARILKNDLLRLQRKPAITQPVMKFKPMYEDCTLDGKQRVIRGQPDVKDQLISALV</sequence>
<gene>
    <name evidence="2" type="ORF">BaRGS_00016627</name>
</gene>
<accession>A0ABD0KYX2</accession>
<evidence type="ECO:0000313" key="3">
    <source>
        <dbReference type="Proteomes" id="UP001519460"/>
    </source>
</evidence>
<evidence type="ECO:0000256" key="1">
    <source>
        <dbReference type="SAM" id="Phobius"/>
    </source>
</evidence>
<reference evidence="2 3" key="1">
    <citation type="journal article" date="2023" name="Sci. Data">
        <title>Genome assembly of the Korean intertidal mud-creeper Batillaria attramentaria.</title>
        <authorList>
            <person name="Patra A.K."/>
            <person name="Ho P.T."/>
            <person name="Jun S."/>
            <person name="Lee S.J."/>
            <person name="Kim Y."/>
            <person name="Won Y.J."/>
        </authorList>
    </citation>
    <scope>NUCLEOTIDE SEQUENCE [LARGE SCALE GENOMIC DNA]</scope>
    <source>
        <strain evidence="2">Wonlab-2016</strain>
    </source>
</reference>